<keyword evidence="5" id="KW-0732">Signal</keyword>
<dbReference type="GO" id="GO:0004467">
    <property type="term" value="F:long-chain fatty acid-CoA ligase activity"/>
    <property type="evidence" value="ECO:0007669"/>
    <property type="project" value="UniProtKB-EC"/>
</dbReference>
<feature type="chain" id="PRO_5015203098" description="long-chain-fatty-acid--CoA ligase" evidence="5">
    <location>
        <begin position="29"/>
        <end position="194"/>
    </location>
</feature>
<evidence type="ECO:0000256" key="3">
    <source>
        <dbReference type="ARBA" id="ARBA00023098"/>
    </source>
</evidence>
<comment type="caution">
    <text evidence="7">The sequence shown here is derived from an EMBL/GenBank/DDBJ whole genome shotgun (WGS) entry which is preliminary data.</text>
</comment>
<evidence type="ECO:0000259" key="6">
    <source>
        <dbReference type="Pfam" id="PF00501"/>
    </source>
</evidence>
<keyword evidence="3" id="KW-0443">Lipid metabolism</keyword>
<dbReference type="PANTHER" id="PTHR43272:SF28">
    <property type="entry name" value="LONG-CHAIN-FATTY-ACID--COA LIGASE 1"/>
    <property type="match status" value="1"/>
</dbReference>
<dbReference type="Proteomes" id="UP000237246">
    <property type="component" value="Unassembled WGS sequence"/>
</dbReference>
<feature type="non-terminal residue" evidence="7">
    <location>
        <position position="194"/>
    </location>
</feature>
<dbReference type="InterPro" id="IPR042099">
    <property type="entry name" value="ANL_N_sf"/>
</dbReference>
<name>A0A2P4SP09_BAMTH</name>
<keyword evidence="2" id="KW-0276">Fatty acid metabolism</keyword>
<feature type="signal peptide" evidence="5">
    <location>
        <begin position="1"/>
        <end position="28"/>
    </location>
</feature>
<organism evidence="7 8">
    <name type="scientific">Bambusicola thoracicus</name>
    <name type="common">Chinese bamboo-partridge</name>
    <name type="synonym">Perdix thoracica</name>
    <dbReference type="NCBI Taxonomy" id="9083"/>
    <lineage>
        <taxon>Eukaryota</taxon>
        <taxon>Metazoa</taxon>
        <taxon>Chordata</taxon>
        <taxon>Craniata</taxon>
        <taxon>Vertebrata</taxon>
        <taxon>Euteleostomi</taxon>
        <taxon>Archelosauria</taxon>
        <taxon>Archosauria</taxon>
        <taxon>Dinosauria</taxon>
        <taxon>Saurischia</taxon>
        <taxon>Theropoda</taxon>
        <taxon>Coelurosauria</taxon>
        <taxon>Aves</taxon>
        <taxon>Neognathae</taxon>
        <taxon>Galloanserae</taxon>
        <taxon>Galliformes</taxon>
        <taxon>Phasianidae</taxon>
        <taxon>Perdicinae</taxon>
        <taxon>Bambusicola</taxon>
    </lineage>
</organism>
<dbReference type="GO" id="GO:0016020">
    <property type="term" value="C:membrane"/>
    <property type="evidence" value="ECO:0007669"/>
    <property type="project" value="TreeGrafter"/>
</dbReference>
<dbReference type="AlphaFoldDB" id="A0A2P4SP09"/>
<keyword evidence="1" id="KW-0436">Ligase</keyword>
<keyword evidence="8" id="KW-1185">Reference proteome</keyword>
<evidence type="ECO:0000256" key="1">
    <source>
        <dbReference type="ARBA" id="ARBA00022598"/>
    </source>
</evidence>
<evidence type="ECO:0000256" key="5">
    <source>
        <dbReference type="SAM" id="SignalP"/>
    </source>
</evidence>
<evidence type="ECO:0000313" key="7">
    <source>
        <dbReference type="EMBL" id="POI25843.1"/>
    </source>
</evidence>
<feature type="domain" description="AMP-dependent synthetase/ligase" evidence="6">
    <location>
        <begin position="25"/>
        <end position="188"/>
    </location>
</feature>
<feature type="non-terminal residue" evidence="7">
    <location>
        <position position="1"/>
    </location>
</feature>
<dbReference type="Gene3D" id="3.40.50.12780">
    <property type="entry name" value="N-terminal domain of ligase-like"/>
    <property type="match status" value="1"/>
</dbReference>
<dbReference type="PROSITE" id="PS00455">
    <property type="entry name" value="AMP_BINDING"/>
    <property type="match status" value="1"/>
</dbReference>
<reference evidence="7 8" key="1">
    <citation type="submission" date="2018-01" db="EMBL/GenBank/DDBJ databases">
        <title>Comparison of the Chinese Bamboo Partridge and Red Junglefowl genome sequences highlights the importance of demography in genome evolution.</title>
        <authorList>
            <person name="Tiley G.P."/>
            <person name="Kimball R.T."/>
            <person name="Braun E.L."/>
            <person name="Burleigh J.G."/>
        </authorList>
    </citation>
    <scope>NUCLEOTIDE SEQUENCE [LARGE SCALE GENOMIC DNA]</scope>
    <source>
        <strain evidence="7">RTK389</strain>
        <tissue evidence="7">Blood</tissue>
    </source>
</reference>
<accession>A0A2P4SP09</accession>
<dbReference type="EC" id="6.2.1.3" evidence="4"/>
<evidence type="ECO:0000256" key="4">
    <source>
        <dbReference type="ARBA" id="ARBA00026121"/>
    </source>
</evidence>
<dbReference type="EMBL" id="PPHD01031950">
    <property type="protein sequence ID" value="POI25843.1"/>
    <property type="molecule type" value="Genomic_DNA"/>
</dbReference>
<dbReference type="OrthoDB" id="1700726at2759"/>
<dbReference type="PANTHER" id="PTHR43272">
    <property type="entry name" value="LONG-CHAIN-FATTY-ACID--COA LIGASE"/>
    <property type="match status" value="1"/>
</dbReference>
<evidence type="ECO:0000313" key="8">
    <source>
        <dbReference type="Proteomes" id="UP000237246"/>
    </source>
</evidence>
<protein>
    <recommendedName>
        <fullName evidence="4">long-chain-fatty-acid--CoA ligase</fullName>
        <ecNumber evidence="4">6.2.1.3</ecNumber>
    </recommendedName>
</protein>
<dbReference type="Pfam" id="PF00501">
    <property type="entry name" value="AMP-binding"/>
    <property type="match status" value="1"/>
</dbReference>
<dbReference type="InterPro" id="IPR020845">
    <property type="entry name" value="AMP-binding_CS"/>
</dbReference>
<gene>
    <name evidence="7" type="ORF">CIB84_010407</name>
</gene>
<dbReference type="SUPFAM" id="SSF56801">
    <property type="entry name" value="Acetyl-CoA synthetase-like"/>
    <property type="match status" value="1"/>
</dbReference>
<proteinExistence type="predicted"/>
<evidence type="ECO:0000256" key="2">
    <source>
        <dbReference type="ARBA" id="ARBA00022832"/>
    </source>
</evidence>
<dbReference type="GO" id="GO:0005783">
    <property type="term" value="C:endoplasmic reticulum"/>
    <property type="evidence" value="ECO:0007669"/>
    <property type="project" value="TreeGrafter"/>
</dbReference>
<dbReference type="InterPro" id="IPR000873">
    <property type="entry name" value="AMP-dep_synth/lig_dom"/>
</dbReference>
<sequence>EESFKYGYCWSSIQFFIWLLFISPQVSDRAEYVGSALLHRGFKPSRSQYIGIFAQNRPEWVIIEQSCYTYSMVVVPLYDTLGTEAITYIVNKADLSLVFCDTPEKAKLLLTAVEKGETPILSTIVIMEPFGTDLVERGKKCGVEVFSMREIEPPKPEDLAVICFTSGTTGNPKGAMITHKNIVSNSSAFLKTTE</sequence>